<organism evidence="1 2">
    <name type="scientific">Elysia crispata</name>
    <name type="common">lettuce slug</name>
    <dbReference type="NCBI Taxonomy" id="231223"/>
    <lineage>
        <taxon>Eukaryota</taxon>
        <taxon>Metazoa</taxon>
        <taxon>Spiralia</taxon>
        <taxon>Lophotrochozoa</taxon>
        <taxon>Mollusca</taxon>
        <taxon>Gastropoda</taxon>
        <taxon>Heterobranchia</taxon>
        <taxon>Euthyneura</taxon>
        <taxon>Panpulmonata</taxon>
        <taxon>Sacoglossa</taxon>
        <taxon>Placobranchoidea</taxon>
        <taxon>Plakobranchidae</taxon>
        <taxon>Elysia</taxon>
    </lineage>
</organism>
<keyword evidence="2" id="KW-1185">Reference proteome</keyword>
<sequence length="95" mass="10614">MKRKRARAFEESRDDKEIIGCGLAADVDTPVTVGSLPAFASARSVRVEISGSRRVSLLGGWQQSMCVELETQRFSSIQQLSMFLRHQTSVWICPL</sequence>
<proteinExistence type="predicted"/>
<comment type="caution">
    <text evidence="1">The sequence shown here is derived from an EMBL/GenBank/DDBJ whole genome shotgun (WGS) entry which is preliminary data.</text>
</comment>
<dbReference type="EMBL" id="JAWDGP010001468">
    <property type="protein sequence ID" value="KAK3791576.1"/>
    <property type="molecule type" value="Genomic_DNA"/>
</dbReference>
<accession>A0AAE1AQQ3</accession>
<name>A0AAE1AQQ3_9GAST</name>
<gene>
    <name evidence="1" type="ORF">RRG08_002931</name>
</gene>
<protein>
    <submittedName>
        <fullName evidence="1">Uncharacterized protein</fullName>
    </submittedName>
</protein>
<dbReference type="AlphaFoldDB" id="A0AAE1AQQ3"/>
<reference evidence="1" key="1">
    <citation type="journal article" date="2023" name="G3 (Bethesda)">
        <title>A reference genome for the long-term kleptoplast-retaining sea slug Elysia crispata morphotype clarki.</title>
        <authorList>
            <person name="Eastman K.E."/>
            <person name="Pendleton A.L."/>
            <person name="Shaikh M.A."/>
            <person name="Suttiyut T."/>
            <person name="Ogas R."/>
            <person name="Tomko P."/>
            <person name="Gavelis G."/>
            <person name="Widhalm J.R."/>
            <person name="Wisecaver J.H."/>
        </authorList>
    </citation>
    <scope>NUCLEOTIDE SEQUENCE</scope>
    <source>
        <strain evidence="1">ECLA1</strain>
    </source>
</reference>
<evidence type="ECO:0000313" key="1">
    <source>
        <dbReference type="EMBL" id="KAK3791576.1"/>
    </source>
</evidence>
<evidence type="ECO:0000313" key="2">
    <source>
        <dbReference type="Proteomes" id="UP001283361"/>
    </source>
</evidence>
<dbReference type="Proteomes" id="UP001283361">
    <property type="component" value="Unassembled WGS sequence"/>
</dbReference>